<dbReference type="Proteomes" id="UP001444661">
    <property type="component" value="Unassembled WGS sequence"/>
</dbReference>
<dbReference type="InterPro" id="IPR002110">
    <property type="entry name" value="Ankyrin_rpt"/>
</dbReference>
<dbReference type="PRINTS" id="PR01415">
    <property type="entry name" value="ANKYRIN"/>
</dbReference>
<evidence type="ECO:0000313" key="7">
    <source>
        <dbReference type="Proteomes" id="UP001444661"/>
    </source>
</evidence>
<dbReference type="EMBL" id="JAQQWK010000011">
    <property type="protein sequence ID" value="KAK8024530.1"/>
    <property type="molecule type" value="Genomic_DNA"/>
</dbReference>
<feature type="repeat" description="ANK" evidence="3">
    <location>
        <begin position="907"/>
        <end position="939"/>
    </location>
</feature>
<protein>
    <submittedName>
        <fullName evidence="6">Nucleoside phosphorylase</fullName>
    </submittedName>
</protein>
<evidence type="ECO:0000256" key="2">
    <source>
        <dbReference type="ARBA" id="ARBA00023043"/>
    </source>
</evidence>
<feature type="repeat" description="ANK" evidence="3">
    <location>
        <begin position="629"/>
        <end position="661"/>
    </location>
</feature>
<dbReference type="Pfam" id="PF24883">
    <property type="entry name" value="NPHP3_N"/>
    <property type="match status" value="1"/>
</dbReference>
<gene>
    <name evidence="6" type="ORF">PG993_012596</name>
</gene>
<reference evidence="6 7" key="1">
    <citation type="submission" date="2023-01" db="EMBL/GenBank/DDBJ databases">
        <title>Analysis of 21 Apiospora genomes using comparative genomics revels a genus with tremendous synthesis potential of carbohydrate active enzymes and secondary metabolites.</title>
        <authorList>
            <person name="Sorensen T."/>
        </authorList>
    </citation>
    <scope>NUCLEOTIDE SEQUENCE [LARGE SCALE GENOMIC DNA]</scope>
    <source>
        <strain evidence="6 7">CBS 33761</strain>
    </source>
</reference>
<dbReference type="Gene3D" id="1.25.40.20">
    <property type="entry name" value="Ankyrin repeat-containing domain"/>
    <property type="match status" value="4"/>
</dbReference>
<dbReference type="PROSITE" id="PS50297">
    <property type="entry name" value="ANK_REP_REGION"/>
    <property type="match status" value="8"/>
</dbReference>
<keyword evidence="2 3" id="KW-0040">ANK repeat</keyword>
<feature type="repeat" description="ANK" evidence="3">
    <location>
        <begin position="664"/>
        <end position="696"/>
    </location>
</feature>
<evidence type="ECO:0000256" key="1">
    <source>
        <dbReference type="ARBA" id="ARBA00022737"/>
    </source>
</evidence>
<feature type="repeat" description="ANK" evidence="3">
    <location>
        <begin position="697"/>
        <end position="729"/>
    </location>
</feature>
<dbReference type="Pfam" id="PF22939">
    <property type="entry name" value="WHD_GPIID"/>
    <property type="match status" value="1"/>
</dbReference>
<dbReference type="PANTHER" id="PTHR24123:SF33">
    <property type="entry name" value="PROTEIN HOS4"/>
    <property type="match status" value="1"/>
</dbReference>
<evidence type="ECO:0000313" key="6">
    <source>
        <dbReference type="EMBL" id="KAK8024530.1"/>
    </source>
</evidence>
<dbReference type="SUPFAM" id="SSF48403">
    <property type="entry name" value="Ankyrin repeat"/>
    <property type="match status" value="2"/>
</dbReference>
<feature type="repeat" description="ANK" evidence="3">
    <location>
        <begin position="1077"/>
        <end position="1109"/>
    </location>
</feature>
<evidence type="ECO:0000259" key="5">
    <source>
        <dbReference type="Pfam" id="PF24883"/>
    </source>
</evidence>
<feature type="domain" description="Nephrocystin 3-like N-terminal" evidence="5">
    <location>
        <begin position="116"/>
        <end position="287"/>
    </location>
</feature>
<accession>A0ABR1S4B1</accession>
<proteinExistence type="predicted"/>
<feature type="repeat" description="ANK" evidence="3">
    <location>
        <begin position="940"/>
        <end position="972"/>
    </location>
</feature>
<comment type="caution">
    <text evidence="6">The sequence shown here is derived from an EMBL/GenBank/DDBJ whole genome shotgun (WGS) entry which is preliminary data.</text>
</comment>
<feature type="repeat" description="ANK" evidence="3">
    <location>
        <begin position="874"/>
        <end position="906"/>
    </location>
</feature>
<feature type="repeat" description="ANK" evidence="3">
    <location>
        <begin position="1043"/>
        <end position="1076"/>
    </location>
</feature>
<feature type="domain" description="GPI inositol-deacylase winged helix" evidence="4">
    <location>
        <begin position="398"/>
        <end position="469"/>
    </location>
</feature>
<keyword evidence="1" id="KW-0677">Repeat</keyword>
<evidence type="ECO:0000259" key="4">
    <source>
        <dbReference type="Pfam" id="PF22939"/>
    </source>
</evidence>
<feature type="repeat" description="ANK" evidence="3">
    <location>
        <begin position="596"/>
        <end position="628"/>
    </location>
</feature>
<dbReference type="Pfam" id="PF13637">
    <property type="entry name" value="Ank_4"/>
    <property type="match status" value="1"/>
</dbReference>
<evidence type="ECO:0000256" key="3">
    <source>
        <dbReference type="PROSITE-ProRule" id="PRU00023"/>
    </source>
</evidence>
<feature type="repeat" description="ANK" evidence="3">
    <location>
        <begin position="973"/>
        <end position="1005"/>
    </location>
</feature>
<feature type="repeat" description="ANK" evidence="3">
    <location>
        <begin position="841"/>
        <end position="873"/>
    </location>
</feature>
<dbReference type="PANTHER" id="PTHR24123">
    <property type="entry name" value="ANKYRIN REPEAT-CONTAINING"/>
    <property type="match status" value="1"/>
</dbReference>
<dbReference type="InterPro" id="IPR051165">
    <property type="entry name" value="Multifunctional_ANK_Repeat"/>
</dbReference>
<dbReference type="PROSITE" id="PS50088">
    <property type="entry name" value="ANK_REPEAT"/>
    <property type="match status" value="11"/>
</dbReference>
<dbReference type="SMART" id="SM00248">
    <property type="entry name" value="ANK"/>
    <property type="match status" value="15"/>
</dbReference>
<dbReference type="SUPFAM" id="SSF52540">
    <property type="entry name" value="P-loop containing nucleoside triphosphate hydrolases"/>
    <property type="match status" value="1"/>
</dbReference>
<dbReference type="Pfam" id="PF12796">
    <property type="entry name" value="Ank_2"/>
    <property type="match status" value="4"/>
</dbReference>
<dbReference type="InterPro" id="IPR036770">
    <property type="entry name" value="Ankyrin_rpt-contain_sf"/>
</dbReference>
<dbReference type="InterPro" id="IPR056884">
    <property type="entry name" value="NPHP3-like_N"/>
</dbReference>
<dbReference type="InterPro" id="IPR054471">
    <property type="entry name" value="GPIID_WHD"/>
</dbReference>
<name>A0ABR1S4B1_9PEZI</name>
<sequence>MDEDRHRRGLSKVDHLSVVGNVDQSIVTRELGVGGSLDFDHKGSVEAKYFNSIRAHQFSIGRDLNYNTVVSTQAYFRICNTDVSPSLVAEWLRSLTRLGSRERHASLDKIAHTVPNTGDWILNDPTFIKWKDGNFKHLWCYGKPGVGKSVLAAKIIRRLRDIVEYRYMQDMQLRAVIYVYFDYQQRESQTPAALLADLLWQLLCQKSFVSPNTTKTYNEWRDSKELMNDQSYLHLLITEAAVFEQVYLILDGLDEYFDETTDENRPKTLMSIISHLERNFKVLVTSRDSENKFGSLKFGKQIHIRAKDQDLAAFFKYRIDKLEALPQASTSAGTRYSGTWSKRYEKFVEGAQGNFLHARLQMVSFERDTDQEAPENSQGDYSDFYEGCLRRIHGQQESNKKVALAALNWVCYAARPLSISELSHAVAGHQAARELNGAKLEAICAGLITVDDSDTVHLFHHTTHEFLRHKAVVRFQDSHLSLAKRCLGDLLERPLPDTSGRSYQTSSARSAYLTYAADHWGYHFRRAGDFAPWDLAMDLLKDHGKISEITGYMDKIPFHLKSDATALHISTFFDSRRLVLHSIDKLGIHIDAGEKTGHTATHWAAIFQRHRMLRLLLERGSNANAQDAKGRTPIHLAVSNFDESSTRKLLQYSQNLDLSLEDNKGFTPLRLAAREGHIWAIKLLLPVCGNIDAEDRDGFSALRWAFTMGHEVIVRLLIDGGANVNAPSSRGGWLILSEAAGYGNQRAGLVRFLLLERPDLHVELNRQDWHEMAPLEWAVIYRGYEVAYLLLKAKAIASIRDKNGRTLLHRMIENWSDTEDNSLLWLLIEHKCSLELRDHDVDWTPLQLAIVRGNMSASWLLIHGGTNLRAQDRQGQTPLHTAVKYNRPLIVSLLLDHGADCDVLDISGNSPLHNAVAQDNHPLMAAFLSRGKGQNVRNKFRATPLHVAVTKRHLAAIQFLLQNRADPDICDRYDRTPLHIAIAEKSREAVALLVSAMRQLDKTDHKKRTYLHLAAASGDFHIVETILKATVKAGIAIDQRDVARRTPLHLAIVVAQNAAIACQLVLQGADVNLQDNDDRSALHHAAELGDKDLIPTLVAHHGNVKAKDKDGKTPIEVAELAGHGELRWA</sequence>
<dbReference type="InterPro" id="IPR027417">
    <property type="entry name" value="P-loop_NTPase"/>
</dbReference>
<keyword evidence="7" id="KW-1185">Reference proteome</keyword>
<organism evidence="6 7">
    <name type="scientific">Apiospora rasikravindrae</name>
    <dbReference type="NCBI Taxonomy" id="990691"/>
    <lineage>
        <taxon>Eukaryota</taxon>
        <taxon>Fungi</taxon>
        <taxon>Dikarya</taxon>
        <taxon>Ascomycota</taxon>
        <taxon>Pezizomycotina</taxon>
        <taxon>Sordariomycetes</taxon>
        <taxon>Xylariomycetidae</taxon>
        <taxon>Amphisphaeriales</taxon>
        <taxon>Apiosporaceae</taxon>
        <taxon>Apiospora</taxon>
    </lineage>
</organism>
<dbReference type="Gene3D" id="3.40.50.300">
    <property type="entry name" value="P-loop containing nucleotide triphosphate hydrolases"/>
    <property type="match status" value="1"/>
</dbReference>